<evidence type="ECO:0000256" key="2">
    <source>
        <dbReference type="ARBA" id="ARBA00009425"/>
    </source>
</evidence>
<comment type="similarity">
    <text evidence="2">Belongs to the CPA3 antiporters (TC 2.A.63) subunit B family.</text>
</comment>
<feature type="transmembrane region" description="Helical" evidence="7">
    <location>
        <begin position="75"/>
        <end position="94"/>
    </location>
</feature>
<evidence type="ECO:0000259" key="9">
    <source>
        <dbReference type="Pfam" id="PF13244"/>
    </source>
</evidence>
<evidence type="ECO:0000256" key="4">
    <source>
        <dbReference type="ARBA" id="ARBA00022692"/>
    </source>
</evidence>
<feature type="transmembrane region" description="Helical" evidence="7">
    <location>
        <begin position="18"/>
        <end position="37"/>
    </location>
</feature>
<feature type="transmembrane region" description="Helical" evidence="7">
    <location>
        <begin position="44"/>
        <end position="63"/>
    </location>
</feature>
<gene>
    <name evidence="11" type="ORF">Q9312_02690</name>
</gene>
<comment type="subcellular location">
    <subcellularLocation>
        <location evidence="1">Cell membrane</location>
        <topology evidence="1">Multi-pass membrane protein</topology>
    </subcellularLocation>
</comment>
<evidence type="ECO:0000259" key="8">
    <source>
        <dbReference type="Pfam" id="PF04039"/>
    </source>
</evidence>
<feature type="transmembrane region" description="Helical" evidence="7">
    <location>
        <begin position="275"/>
        <end position="296"/>
    </location>
</feature>
<feature type="transmembrane region" description="Helical" evidence="7">
    <location>
        <begin position="106"/>
        <end position="125"/>
    </location>
</feature>
<feature type="transmembrane region" description="Helical" evidence="7">
    <location>
        <begin position="244"/>
        <end position="263"/>
    </location>
</feature>
<feature type="domain" description="MrpA C-terminal/MbhD" evidence="9">
    <location>
        <begin position="30"/>
        <end position="91"/>
    </location>
</feature>
<dbReference type="PANTHER" id="PTHR33932">
    <property type="entry name" value="NA(+)/H(+) ANTIPORTER SUBUNIT B"/>
    <property type="match status" value="1"/>
</dbReference>
<organism evidence="11 12">
    <name type="scientific">Pleionea litopenaei</name>
    <dbReference type="NCBI Taxonomy" id="3070815"/>
    <lineage>
        <taxon>Bacteria</taxon>
        <taxon>Pseudomonadati</taxon>
        <taxon>Pseudomonadota</taxon>
        <taxon>Gammaproteobacteria</taxon>
        <taxon>Oceanospirillales</taxon>
        <taxon>Pleioneaceae</taxon>
        <taxon>Pleionea</taxon>
    </lineage>
</organism>
<dbReference type="InterPro" id="IPR007182">
    <property type="entry name" value="MnhB"/>
</dbReference>
<feature type="domain" description="Na+/H+ antiporter MnhB subunit-related protein" evidence="8">
    <location>
        <begin position="213"/>
        <end position="334"/>
    </location>
</feature>
<dbReference type="InterPro" id="IPR050622">
    <property type="entry name" value="CPA3_antiporter_subunitB"/>
</dbReference>
<evidence type="ECO:0000256" key="3">
    <source>
        <dbReference type="ARBA" id="ARBA00022475"/>
    </source>
</evidence>
<dbReference type="NCBIfam" id="NF009161">
    <property type="entry name" value="PRK12507.1"/>
    <property type="match status" value="1"/>
</dbReference>
<dbReference type="KEGG" id="plei:Q9312_02690"/>
<sequence>MLSKTINNRTSCKAEETIIELFINISLLCILVATSIYIARSRDLLAATMLFSIYGLVSASFFMNKDAVDVAFTEAAVGAGISPLLMLATLAIVGRFQKKSAEIKKPIFALILVFITGALLIVGTLDMPAFGAANSPAQQHVAPRYINDSVAEIGIPNMVTSVLASYRAYDTLGEVVVIFTAGIGVLMLLGLESKKNLQTHLIDKIIKEDEHKILRIVVKILIAPILIFALYVQFHGDFGPGGGFQAGVIFAAAIILYTLFFGLEVGKKVVNLSSVRFLSAVGVLLYGSVGVVSLLSGKNYLDYSVLSENPQTAQHIGIVVIELGVGITVACVMLSVFFAFFEKVGKEMNTNEEVQ</sequence>
<dbReference type="Pfam" id="PF20501">
    <property type="entry name" value="MbhE"/>
    <property type="match status" value="1"/>
</dbReference>
<keyword evidence="6 7" id="KW-0472">Membrane</keyword>
<keyword evidence="4 7" id="KW-0812">Transmembrane</keyword>
<name>A0AA51RUH9_9GAMM</name>
<dbReference type="NCBIfam" id="NF009159">
    <property type="entry name" value="PRK12504.1"/>
    <property type="match status" value="1"/>
</dbReference>
<dbReference type="Pfam" id="PF13244">
    <property type="entry name" value="MbhD"/>
    <property type="match status" value="1"/>
</dbReference>
<feature type="transmembrane region" description="Helical" evidence="7">
    <location>
        <begin position="212"/>
        <end position="232"/>
    </location>
</feature>
<keyword evidence="12" id="KW-1185">Reference proteome</keyword>
<dbReference type="InterPro" id="IPR046806">
    <property type="entry name" value="MrpA_C/MbhE"/>
</dbReference>
<accession>A0AA51RUH9</accession>
<dbReference type="InterPro" id="IPR025383">
    <property type="entry name" value="MrpA_C/MbhD"/>
</dbReference>
<evidence type="ECO:0000256" key="7">
    <source>
        <dbReference type="SAM" id="Phobius"/>
    </source>
</evidence>
<keyword evidence="5 7" id="KW-1133">Transmembrane helix</keyword>
<reference evidence="11 12" key="1">
    <citation type="submission" date="2023-08" db="EMBL/GenBank/DDBJ databases">
        <title>Pleionea litopenaei sp. nov., isolated from stomach of juvenile Litopenaeus vannamei.</title>
        <authorList>
            <person name="Rho A.M."/>
            <person name="Hwang C.Y."/>
        </authorList>
    </citation>
    <scope>NUCLEOTIDE SEQUENCE [LARGE SCALE GENOMIC DNA]</scope>
    <source>
        <strain evidence="11 12">HL-JVS1</strain>
    </source>
</reference>
<dbReference type="PANTHER" id="PTHR33932:SF4">
    <property type="entry name" value="NA(+)_H(+) ANTIPORTER SUBUNIT B"/>
    <property type="match status" value="1"/>
</dbReference>
<protein>
    <submittedName>
        <fullName evidence="11">DUF4040 domain-containing protein</fullName>
    </submittedName>
</protein>
<feature type="domain" description="MrpA C-terminal/MbhE" evidence="10">
    <location>
        <begin position="126"/>
        <end position="189"/>
    </location>
</feature>
<dbReference type="Pfam" id="PF04039">
    <property type="entry name" value="MnhB"/>
    <property type="match status" value="1"/>
</dbReference>
<feature type="transmembrane region" description="Helical" evidence="7">
    <location>
        <begin position="171"/>
        <end position="191"/>
    </location>
</feature>
<feature type="transmembrane region" description="Helical" evidence="7">
    <location>
        <begin position="316"/>
        <end position="341"/>
    </location>
</feature>
<evidence type="ECO:0000313" key="11">
    <source>
        <dbReference type="EMBL" id="WMS87842.1"/>
    </source>
</evidence>
<proteinExistence type="inferred from homology"/>
<evidence type="ECO:0000256" key="6">
    <source>
        <dbReference type="ARBA" id="ARBA00023136"/>
    </source>
</evidence>
<evidence type="ECO:0000256" key="5">
    <source>
        <dbReference type="ARBA" id="ARBA00022989"/>
    </source>
</evidence>
<evidence type="ECO:0000256" key="1">
    <source>
        <dbReference type="ARBA" id="ARBA00004651"/>
    </source>
</evidence>
<dbReference type="AlphaFoldDB" id="A0AA51RUH9"/>
<dbReference type="NCBIfam" id="NF009162">
    <property type="entry name" value="PRK12508.1"/>
    <property type="match status" value="1"/>
</dbReference>
<dbReference type="EMBL" id="CP133548">
    <property type="protein sequence ID" value="WMS87842.1"/>
    <property type="molecule type" value="Genomic_DNA"/>
</dbReference>
<dbReference type="GO" id="GO:0005886">
    <property type="term" value="C:plasma membrane"/>
    <property type="evidence" value="ECO:0007669"/>
    <property type="project" value="UniProtKB-SubCell"/>
</dbReference>
<keyword evidence="3" id="KW-1003">Cell membrane</keyword>
<evidence type="ECO:0000259" key="10">
    <source>
        <dbReference type="Pfam" id="PF20501"/>
    </source>
</evidence>
<evidence type="ECO:0000313" key="12">
    <source>
        <dbReference type="Proteomes" id="UP001239782"/>
    </source>
</evidence>
<dbReference type="Proteomes" id="UP001239782">
    <property type="component" value="Chromosome"/>
</dbReference>